<keyword evidence="2" id="KW-1185">Reference proteome</keyword>
<gene>
    <name evidence="1" type="ORF">DFJ65_0277</name>
</gene>
<name>A0A3D9UIT4_9MICO</name>
<evidence type="ECO:0000313" key="2">
    <source>
        <dbReference type="Proteomes" id="UP000256253"/>
    </source>
</evidence>
<organism evidence="1 2">
    <name type="scientific">Calidifontibacter indicus</name>
    <dbReference type="NCBI Taxonomy" id="419650"/>
    <lineage>
        <taxon>Bacteria</taxon>
        <taxon>Bacillati</taxon>
        <taxon>Actinomycetota</taxon>
        <taxon>Actinomycetes</taxon>
        <taxon>Micrococcales</taxon>
        <taxon>Dermacoccaceae</taxon>
        <taxon>Calidifontibacter</taxon>
    </lineage>
</organism>
<reference evidence="1 2" key="1">
    <citation type="submission" date="2018-08" db="EMBL/GenBank/DDBJ databases">
        <title>Sequencing the genomes of 1000 actinobacteria strains.</title>
        <authorList>
            <person name="Klenk H.-P."/>
        </authorList>
    </citation>
    <scope>NUCLEOTIDE SEQUENCE [LARGE SCALE GENOMIC DNA]</scope>
    <source>
        <strain evidence="1 2">DSM 22967</strain>
    </source>
</reference>
<dbReference type="Proteomes" id="UP000256253">
    <property type="component" value="Unassembled WGS sequence"/>
</dbReference>
<comment type="caution">
    <text evidence="1">The sequence shown here is derived from an EMBL/GenBank/DDBJ whole genome shotgun (WGS) entry which is preliminary data.</text>
</comment>
<dbReference type="EMBL" id="QTUA01000001">
    <property type="protein sequence ID" value="REF29342.1"/>
    <property type="molecule type" value="Genomic_DNA"/>
</dbReference>
<sequence>MNTTFEDGPLDAGDVAVLTQLADSYRRLDPVPAGMPERIKFAITVRSLEAEVAQLVQERPLVVRGTDTHRVESVTFSAGKVSLMVSTTPSGELVRIDGWVTVAGAQVEASFAERSFSATADENGRFVIDGAPHGSVIFVIRLDPNDPDETPVVTPRIEV</sequence>
<dbReference type="AlphaFoldDB" id="A0A3D9UIT4"/>
<evidence type="ECO:0008006" key="3">
    <source>
        <dbReference type="Google" id="ProtNLM"/>
    </source>
</evidence>
<evidence type="ECO:0000313" key="1">
    <source>
        <dbReference type="EMBL" id="REF29342.1"/>
    </source>
</evidence>
<accession>A0A3D9UIT4</accession>
<protein>
    <recommendedName>
        <fullName evidence="3">Carboxypeptidase regulatory-like domain-containing protein</fullName>
    </recommendedName>
</protein>
<proteinExistence type="predicted"/>